<keyword evidence="1" id="KW-0812">Transmembrane</keyword>
<protein>
    <submittedName>
        <fullName evidence="2">Uncharacterized protein</fullName>
    </submittedName>
</protein>
<feature type="transmembrane region" description="Helical" evidence="1">
    <location>
        <begin position="79"/>
        <end position="97"/>
    </location>
</feature>
<keyword evidence="1" id="KW-1133">Transmembrane helix</keyword>
<name>A0A077ZW12_STYLE</name>
<evidence type="ECO:0000256" key="1">
    <source>
        <dbReference type="SAM" id="Phobius"/>
    </source>
</evidence>
<sequence>MQSAQFIMPRSFLLGFLTIYSISQYLLHLVFTFLPISFQDTYLNFGLLAVSYFIIKELREKRSREVETFEMQYLSGNECNLSLLLITLGGSMLAMLYQMSLGYVLGNAGLLGLSRYAALVMGSYFGYCLNETQLAQYSSISTNQRLSQIIITFIGQIMLACTFSQYTLALLAIYYSTGLTINYLKEKQDILTEIDHMYYYKLI</sequence>
<dbReference type="Proteomes" id="UP000039865">
    <property type="component" value="Unassembled WGS sequence"/>
</dbReference>
<keyword evidence="3" id="KW-1185">Reference proteome</keyword>
<feature type="transmembrane region" description="Helical" evidence="1">
    <location>
        <begin position="149"/>
        <end position="175"/>
    </location>
</feature>
<dbReference type="InParanoid" id="A0A077ZW12"/>
<dbReference type="AlphaFoldDB" id="A0A077ZW12"/>
<feature type="transmembrane region" description="Helical" evidence="1">
    <location>
        <begin position="42"/>
        <end position="58"/>
    </location>
</feature>
<feature type="transmembrane region" description="Helical" evidence="1">
    <location>
        <begin position="109"/>
        <end position="129"/>
    </location>
</feature>
<feature type="transmembrane region" description="Helical" evidence="1">
    <location>
        <begin position="12"/>
        <end position="36"/>
    </location>
</feature>
<dbReference type="EMBL" id="CCKQ01002962">
    <property type="protein sequence ID" value="CDW74064.1"/>
    <property type="molecule type" value="Genomic_DNA"/>
</dbReference>
<evidence type="ECO:0000313" key="2">
    <source>
        <dbReference type="EMBL" id="CDW74064.1"/>
    </source>
</evidence>
<keyword evidence="1" id="KW-0472">Membrane</keyword>
<accession>A0A077ZW12</accession>
<evidence type="ECO:0000313" key="3">
    <source>
        <dbReference type="Proteomes" id="UP000039865"/>
    </source>
</evidence>
<organism evidence="2 3">
    <name type="scientific">Stylonychia lemnae</name>
    <name type="common">Ciliate</name>
    <dbReference type="NCBI Taxonomy" id="5949"/>
    <lineage>
        <taxon>Eukaryota</taxon>
        <taxon>Sar</taxon>
        <taxon>Alveolata</taxon>
        <taxon>Ciliophora</taxon>
        <taxon>Intramacronucleata</taxon>
        <taxon>Spirotrichea</taxon>
        <taxon>Stichotrichia</taxon>
        <taxon>Sporadotrichida</taxon>
        <taxon>Oxytrichidae</taxon>
        <taxon>Stylonychinae</taxon>
        <taxon>Stylonychia</taxon>
    </lineage>
</organism>
<gene>
    <name evidence="2" type="primary">Contig2819.g3021</name>
    <name evidence="2" type="ORF">STYLEM_3057</name>
</gene>
<reference evidence="2 3" key="1">
    <citation type="submission" date="2014-06" db="EMBL/GenBank/DDBJ databases">
        <authorList>
            <person name="Swart Estienne"/>
        </authorList>
    </citation>
    <scope>NUCLEOTIDE SEQUENCE [LARGE SCALE GENOMIC DNA]</scope>
    <source>
        <strain evidence="2 3">130c</strain>
    </source>
</reference>
<proteinExistence type="predicted"/>